<dbReference type="AlphaFoldDB" id="A0A7C9MZ31"/>
<evidence type="ECO:0000313" key="1">
    <source>
        <dbReference type="EMBL" id="MYZ53681.1"/>
    </source>
</evidence>
<evidence type="ECO:0000313" key="2">
    <source>
        <dbReference type="Proteomes" id="UP000481947"/>
    </source>
</evidence>
<organism evidence="1 2">
    <name type="scientific">Malikia spinosa</name>
    <dbReference type="NCBI Taxonomy" id="86180"/>
    <lineage>
        <taxon>Bacteria</taxon>
        <taxon>Pseudomonadati</taxon>
        <taxon>Pseudomonadota</taxon>
        <taxon>Betaproteobacteria</taxon>
        <taxon>Burkholderiales</taxon>
        <taxon>Comamonadaceae</taxon>
        <taxon>Malikia</taxon>
    </lineage>
</organism>
<sequence length="144" mass="15819">MGRHLKVNVSLSVKQDVCDLGRSGVDVCRSAVANALAGKRSEHRAAVYMCLAAVLVAQQRGTLTVLSDGSRVAFGVRQGLFDALRFRTDEDGRGLYVMLHDGWFRALDGDMFSLKNKDLLEHAGQMRARARIVTLLRKFSAALV</sequence>
<dbReference type="EMBL" id="VYSB01000025">
    <property type="protein sequence ID" value="MYZ53681.1"/>
    <property type="molecule type" value="Genomic_DNA"/>
</dbReference>
<gene>
    <name evidence="1" type="ORF">F5985_16485</name>
</gene>
<protein>
    <submittedName>
        <fullName evidence="1">Uncharacterized protein</fullName>
    </submittedName>
</protein>
<name>A0A7C9MZ31_9BURK</name>
<dbReference type="Proteomes" id="UP000481947">
    <property type="component" value="Unassembled WGS sequence"/>
</dbReference>
<accession>A0A7C9MZ31</accession>
<reference evidence="1 2" key="1">
    <citation type="submission" date="2019-09" db="EMBL/GenBank/DDBJ databases">
        <title>Identification of Malikia spinosa a prominent benzene-, toluene-, and ethylbenzene-degrading bacterium: enrichment, isolation and whole genome sequencing.</title>
        <authorList>
            <person name="Tancsics A."/>
            <person name="Revesz F."/>
            <person name="Kriszt B."/>
        </authorList>
    </citation>
    <scope>NUCLEOTIDE SEQUENCE [LARGE SCALE GENOMIC DNA]</scope>
    <source>
        <strain evidence="1 2">AB6</strain>
    </source>
</reference>
<dbReference type="RefSeq" id="WP_161126223.1">
    <property type="nucleotide sequence ID" value="NZ_VYSB01000025.1"/>
</dbReference>
<comment type="caution">
    <text evidence="1">The sequence shown here is derived from an EMBL/GenBank/DDBJ whole genome shotgun (WGS) entry which is preliminary data.</text>
</comment>
<proteinExistence type="predicted"/>